<dbReference type="SUPFAM" id="SSF47459">
    <property type="entry name" value="HLH, helix-loop-helix DNA-binding domain"/>
    <property type="match status" value="1"/>
</dbReference>
<dbReference type="EMBL" id="JAIWYP010000011">
    <property type="protein sequence ID" value="KAH3739867.1"/>
    <property type="molecule type" value="Genomic_DNA"/>
</dbReference>
<organism evidence="2 3">
    <name type="scientific">Dreissena polymorpha</name>
    <name type="common">Zebra mussel</name>
    <name type="synonym">Mytilus polymorpha</name>
    <dbReference type="NCBI Taxonomy" id="45954"/>
    <lineage>
        <taxon>Eukaryota</taxon>
        <taxon>Metazoa</taxon>
        <taxon>Spiralia</taxon>
        <taxon>Lophotrochozoa</taxon>
        <taxon>Mollusca</taxon>
        <taxon>Bivalvia</taxon>
        <taxon>Autobranchia</taxon>
        <taxon>Heteroconchia</taxon>
        <taxon>Euheterodonta</taxon>
        <taxon>Imparidentia</taxon>
        <taxon>Neoheterodontei</taxon>
        <taxon>Myida</taxon>
        <taxon>Dreissenoidea</taxon>
        <taxon>Dreissenidae</taxon>
        <taxon>Dreissena</taxon>
    </lineage>
</organism>
<dbReference type="Proteomes" id="UP000828390">
    <property type="component" value="Unassembled WGS sequence"/>
</dbReference>
<dbReference type="GO" id="GO:0007423">
    <property type="term" value="P:sensory organ development"/>
    <property type="evidence" value="ECO:0007669"/>
    <property type="project" value="TreeGrafter"/>
</dbReference>
<dbReference type="PANTHER" id="PTHR19290:SF164">
    <property type="entry name" value="BHLH DOMAIN-CONTAINING PROTEIN"/>
    <property type="match status" value="1"/>
</dbReference>
<dbReference type="GO" id="GO:0046983">
    <property type="term" value="F:protein dimerization activity"/>
    <property type="evidence" value="ECO:0007669"/>
    <property type="project" value="InterPro"/>
</dbReference>
<dbReference type="PANTHER" id="PTHR19290">
    <property type="entry name" value="BASIC HELIX-LOOP-HELIX PROTEIN NEUROGENIN-RELATED"/>
    <property type="match status" value="1"/>
</dbReference>
<protein>
    <recommendedName>
        <fullName evidence="1">BHLH domain-containing protein</fullName>
    </recommendedName>
</protein>
<dbReference type="GO" id="GO:0061564">
    <property type="term" value="P:axon development"/>
    <property type="evidence" value="ECO:0007669"/>
    <property type="project" value="TreeGrafter"/>
</dbReference>
<proteinExistence type="predicted"/>
<dbReference type="InterPro" id="IPR011598">
    <property type="entry name" value="bHLH_dom"/>
</dbReference>
<dbReference type="Pfam" id="PF00010">
    <property type="entry name" value="HLH"/>
    <property type="match status" value="1"/>
</dbReference>
<evidence type="ECO:0000313" key="3">
    <source>
        <dbReference type="Proteomes" id="UP000828390"/>
    </source>
</evidence>
<dbReference type="OrthoDB" id="10011855at2759"/>
<evidence type="ECO:0000313" key="2">
    <source>
        <dbReference type="EMBL" id="KAH3739867.1"/>
    </source>
</evidence>
<accession>A0A9D4I0Z4</accession>
<dbReference type="Gene3D" id="4.10.280.10">
    <property type="entry name" value="Helix-loop-helix DNA-binding domain"/>
    <property type="match status" value="1"/>
</dbReference>
<keyword evidence="3" id="KW-1185">Reference proteome</keyword>
<dbReference type="InterPro" id="IPR050359">
    <property type="entry name" value="bHLH_transcription_factors"/>
</dbReference>
<feature type="domain" description="BHLH" evidence="1">
    <location>
        <begin position="67"/>
        <end position="121"/>
    </location>
</feature>
<dbReference type="GO" id="GO:0000981">
    <property type="term" value="F:DNA-binding transcription factor activity, RNA polymerase II-specific"/>
    <property type="evidence" value="ECO:0007669"/>
    <property type="project" value="TreeGrafter"/>
</dbReference>
<dbReference type="AlphaFoldDB" id="A0A9D4I0Z4"/>
<dbReference type="PROSITE" id="PS50888">
    <property type="entry name" value="BHLH"/>
    <property type="match status" value="1"/>
</dbReference>
<dbReference type="InterPro" id="IPR036638">
    <property type="entry name" value="HLH_DNA-bd_sf"/>
</dbReference>
<reference evidence="2" key="1">
    <citation type="journal article" date="2019" name="bioRxiv">
        <title>The Genome of the Zebra Mussel, Dreissena polymorpha: A Resource for Invasive Species Research.</title>
        <authorList>
            <person name="McCartney M.A."/>
            <person name="Auch B."/>
            <person name="Kono T."/>
            <person name="Mallez S."/>
            <person name="Zhang Y."/>
            <person name="Obille A."/>
            <person name="Becker A."/>
            <person name="Abrahante J.E."/>
            <person name="Garbe J."/>
            <person name="Badalamenti J.P."/>
            <person name="Herman A."/>
            <person name="Mangelson H."/>
            <person name="Liachko I."/>
            <person name="Sullivan S."/>
            <person name="Sone E.D."/>
            <person name="Koren S."/>
            <person name="Silverstein K.A.T."/>
            <person name="Beckman K.B."/>
            <person name="Gohl D.M."/>
        </authorList>
    </citation>
    <scope>NUCLEOTIDE SEQUENCE</scope>
    <source>
        <strain evidence="2">Duluth1</strain>
        <tissue evidence="2">Whole animal</tissue>
    </source>
</reference>
<dbReference type="SMART" id="SM00353">
    <property type="entry name" value="HLH"/>
    <property type="match status" value="1"/>
</dbReference>
<sequence>MSLSYSIESLLQSSKSDVNDYVESRADVTSSVCYSDIDDNSDDEKSNSPQSLAKKLDRRFKSNVPEDVRLRVNHRERQRMHDLNSALDSLRKTLPYSHGPSVKKISKMATLVLARNYILMLNKSLEEMRKLVTDVSMKKSAGVNVTSTCGLPSDRIPTLATSLPGSHLLRTSPYLPYDKTSIRMDDVTKTSSHQPVTSHASPYLYTIPSFHIPNVACHVSGGVSPMCPCNFCQVALATLPKSDWKQTCQ</sequence>
<comment type="caution">
    <text evidence="2">The sequence shown here is derived from an EMBL/GenBank/DDBJ whole genome shotgun (WGS) entry which is preliminary data.</text>
</comment>
<evidence type="ECO:0000259" key="1">
    <source>
        <dbReference type="PROSITE" id="PS50888"/>
    </source>
</evidence>
<gene>
    <name evidence="2" type="ORF">DPMN_046557</name>
</gene>
<name>A0A9D4I0Z4_DREPO</name>
<reference evidence="2" key="2">
    <citation type="submission" date="2020-11" db="EMBL/GenBank/DDBJ databases">
        <authorList>
            <person name="McCartney M.A."/>
            <person name="Auch B."/>
            <person name="Kono T."/>
            <person name="Mallez S."/>
            <person name="Becker A."/>
            <person name="Gohl D.M."/>
            <person name="Silverstein K.A.T."/>
            <person name="Koren S."/>
            <person name="Bechman K.B."/>
            <person name="Herman A."/>
            <person name="Abrahante J.E."/>
            <person name="Garbe J."/>
        </authorList>
    </citation>
    <scope>NUCLEOTIDE SEQUENCE</scope>
    <source>
        <strain evidence="2">Duluth1</strain>
        <tissue evidence="2">Whole animal</tissue>
    </source>
</reference>
<dbReference type="GO" id="GO:0045944">
    <property type="term" value="P:positive regulation of transcription by RNA polymerase II"/>
    <property type="evidence" value="ECO:0007669"/>
    <property type="project" value="TreeGrafter"/>
</dbReference>
<dbReference type="GO" id="GO:0005634">
    <property type="term" value="C:nucleus"/>
    <property type="evidence" value="ECO:0007669"/>
    <property type="project" value="TreeGrafter"/>
</dbReference>
<dbReference type="GO" id="GO:0070888">
    <property type="term" value="F:E-box binding"/>
    <property type="evidence" value="ECO:0007669"/>
    <property type="project" value="TreeGrafter"/>
</dbReference>